<gene>
    <name evidence="2" type="ORF">FA14DRAFT_220</name>
</gene>
<dbReference type="Proteomes" id="UP000245771">
    <property type="component" value="Unassembled WGS sequence"/>
</dbReference>
<keyword evidence="1" id="KW-0472">Membrane</keyword>
<organism evidence="2 3">
    <name type="scientific">Meira miltonrushii</name>
    <dbReference type="NCBI Taxonomy" id="1280837"/>
    <lineage>
        <taxon>Eukaryota</taxon>
        <taxon>Fungi</taxon>
        <taxon>Dikarya</taxon>
        <taxon>Basidiomycota</taxon>
        <taxon>Ustilaginomycotina</taxon>
        <taxon>Exobasidiomycetes</taxon>
        <taxon>Exobasidiales</taxon>
        <taxon>Brachybasidiaceae</taxon>
        <taxon>Meira</taxon>
    </lineage>
</organism>
<evidence type="ECO:0000313" key="2">
    <source>
        <dbReference type="EMBL" id="PWN36433.1"/>
    </source>
</evidence>
<name>A0A316VJF5_9BASI</name>
<protein>
    <submittedName>
        <fullName evidence="2">Uncharacterized protein</fullName>
    </submittedName>
</protein>
<accession>A0A316VJF5</accession>
<dbReference type="GeneID" id="37023801"/>
<dbReference type="AlphaFoldDB" id="A0A316VJF5"/>
<proteinExistence type="predicted"/>
<dbReference type="InParanoid" id="A0A316VJF5"/>
<dbReference type="OrthoDB" id="543916at2759"/>
<evidence type="ECO:0000313" key="3">
    <source>
        <dbReference type="Proteomes" id="UP000245771"/>
    </source>
</evidence>
<evidence type="ECO:0000256" key="1">
    <source>
        <dbReference type="SAM" id="Phobius"/>
    </source>
</evidence>
<keyword evidence="1" id="KW-0812">Transmembrane</keyword>
<sequence length="467" mass="53801">MSYPKWLGYEEVMPSLVEDDINRFKQAKRRKRNCTILVAAIITIIFLIVASITVKRHSRDNQVKNSNIKPNKVSGSSGSKWLMQALTEPLGAAQLTHSNLKPLTGLEQSAVQRGLPNVRNLRLLFLNHHFGTSSEMKAVVSTIARRNNITITTKESGGIHDHVKSLHSNKEASDAYWEKAKQEECNPDLFDMIIVGDTLSLIRPHIQNGCKLPIIATLTTRYDWAHETDEGWKKLIGNASYASNLRIYPNNLIEAWYAMKKGVDIQMYEYLPSSGIPSLNWGEALDSIHSVVKQPSDNELVIPDSVRIKACLSSQLDQRNIKYTGYARNQYGGPLGLTNRVVVHFPYQSNTMGLFENLHQQVIYVLPTIRLYKEMYATCQAKVESVPAEWLSEQDYERYIDWWRQDLQHLFYYFDSFEELREGSPLRQRIISEADSKRIQIAEFMVRQKEYVLRKWEDAWFGQWLSP</sequence>
<keyword evidence="3" id="KW-1185">Reference proteome</keyword>
<reference evidence="2 3" key="1">
    <citation type="journal article" date="2018" name="Mol. Biol. Evol.">
        <title>Broad Genomic Sampling Reveals a Smut Pathogenic Ancestry of the Fungal Clade Ustilaginomycotina.</title>
        <authorList>
            <person name="Kijpornyongpan T."/>
            <person name="Mondo S.J."/>
            <person name="Barry K."/>
            <person name="Sandor L."/>
            <person name="Lee J."/>
            <person name="Lipzen A."/>
            <person name="Pangilinan J."/>
            <person name="LaButti K."/>
            <person name="Hainaut M."/>
            <person name="Henrissat B."/>
            <person name="Grigoriev I.V."/>
            <person name="Spatafora J.W."/>
            <person name="Aime M.C."/>
        </authorList>
    </citation>
    <scope>NUCLEOTIDE SEQUENCE [LARGE SCALE GENOMIC DNA]</scope>
    <source>
        <strain evidence="2 3">MCA 3882</strain>
    </source>
</reference>
<keyword evidence="1" id="KW-1133">Transmembrane helix</keyword>
<dbReference type="STRING" id="1280837.A0A316VJF5"/>
<dbReference type="EMBL" id="KZ819602">
    <property type="protein sequence ID" value="PWN36433.1"/>
    <property type="molecule type" value="Genomic_DNA"/>
</dbReference>
<dbReference type="RefSeq" id="XP_025356735.1">
    <property type="nucleotide sequence ID" value="XM_025502020.1"/>
</dbReference>
<feature type="transmembrane region" description="Helical" evidence="1">
    <location>
        <begin position="34"/>
        <end position="54"/>
    </location>
</feature>